<feature type="region of interest" description="Disordered" evidence="1">
    <location>
        <begin position="254"/>
        <end position="274"/>
    </location>
</feature>
<dbReference type="OMA" id="WVHDIIR"/>
<feature type="compositionally biased region" description="Polar residues" evidence="1">
    <location>
        <begin position="121"/>
        <end position="137"/>
    </location>
</feature>
<sequence>MNTDGSPLKSKIIPARNAAKKASSSFSRQLDMSPVNSDDEYERPSRQRRRRGKGRERGGGSRRGRGKSTASTPSALSRTQSQGGFAPESSGTHRHPSSLSSTSKKKRSFSFSTLSDGDESPLTSVPTTPVKQSTSFHNAKRSEATALTRSWSSVSKLSTSFERPWSLEGLGNYVWVLVSSAGSVFQEEDEKEYVWWPAKKHRLVGHQLTLIPFGDLNPRLTRITVEHPCSENVLSLTDSLGRNRFNEPVFLPPSAIGDLEGSPRKKQKTDRGDIGSRWQAALHKMLQEKEEEEDQDDNLPEIAFALSVRSTHASAPGSPSRRKKQTWTSISDTDEAEDLELWDVPSADPELDIPGELVLAREKADLNLSYWPGKVLEYVPPVSRNQKAGKYKVLYLDGTTRTIPRTWFHCLGDEEFGTCKLGEFESTAANNPDDNDENSTMGQPHDREPSPVPSIPPPSSTDFIYLSIREQFCYTKPILRAVLNEAYPPAMQAHDMFMAGGKGRKILNQNAGERGTVTPNDVERLTHLLLFWALRNEMVAKRITSDGIEETAPDDPETPQNTAEVVGEGTRDAGTIVDGIANGASHNVDGKETSVVDNEVETRPPISQAEEGPLKPSSALSVIVQDGEAPSMSSQMASQAPAVRAKSPGSVAESFVPSPSEEPPPSSLAPSVGDVDMEEPEEDLEGRQTPHLDSSQYTDIEVPPTDLIDQKTSQPILHTTENGDTVEEGSGESTPANVVNETYEGPPRQVGCERYESLSQLEKFEYCQNVLLPEAILQILLWKEGARTSVELLSDDEEQRLHKQGEALRRKTDWVFDVMHLRSQAARALKRKAGKSKLEKVGGTRTRPMYKMV</sequence>
<feature type="compositionally biased region" description="Acidic residues" evidence="1">
    <location>
        <begin position="675"/>
        <end position="684"/>
    </location>
</feature>
<gene>
    <name evidence="2" type="ORF">ARMOST_15590</name>
</gene>
<dbReference type="EMBL" id="FUEG01000016">
    <property type="protein sequence ID" value="SJL12169.1"/>
    <property type="molecule type" value="Genomic_DNA"/>
</dbReference>
<proteinExistence type="predicted"/>
<feature type="region of interest" description="Disordered" evidence="1">
    <location>
        <begin position="720"/>
        <end position="745"/>
    </location>
</feature>
<feature type="region of interest" description="Disordered" evidence="1">
    <location>
        <begin position="425"/>
        <end position="458"/>
    </location>
</feature>
<feature type="region of interest" description="Disordered" evidence="1">
    <location>
        <begin position="581"/>
        <end position="697"/>
    </location>
</feature>
<feature type="compositionally biased region" description="Low complexity" evidence="1">
    <location>
        <begin position="629"/>
        <end position="642"/>
    </location>
</feature>
<feature type="region of interest" description="Disordered" evidence="1">
    <location>
        <begin position="310"/>
        <end position="330"/>
    </location>
</feature>
<feature type="compositionally biased region" description="Polar residues" evidence="1">
    <location>
        <begin position="427"/>
        <end position="442"/>
    </location>
</feature>
<protein>
    <submittedName>
        <fullName evidence="2">Uncharacterized protein</fullName>
    </submittedName>
</protein>
<feature type="compositionally biased region" description="Low complexity" evidence="1">
    <location>
        <begin position="650"/>
        <end position="659"/>
    </location>
</feature>
<name>A0A284RTR1_ARMOS</name>
<feature type="compositionally biased region" description="Polar residues" evidence="1">
    <location>
        <begin position="731"/>
        <end position="740"/>
    </location>
</feature>
<dbReference type="OrthoDB" id="2505887at2759"/>
<feature type="compositionally biased region" description="Polar residues" evidence="1">
    <location>
        <begin position="68"/>
        <end position="83"/>
    </location>
</feature>
<dbReference type="AlphaFoldDB" id="A0A284RTR1"/>
<keyword evidence="3" id="KW-1185">Reference proteome</keyword>
<evidence type="ECO:0000313" key="2">
    <source>
        <dbReference type="EMBL" id="SJL12169.1"/>
    </source>
</evidence>
<organism evidence="2 3">
    <name type="scientific">Armillaria ostoyae</name>
    <name type="common">Armillaria root rot fungus</name>
    <dbReference type="NCBI Taxonomy" id="47428"/>
    <lineage>
        <taxon>Eukaryota</taxon>
        <taxon>Fungi</taxon>
        <taxon>Dikarya</taxon>
        <taxon>Basidiomycota</taxon>
        <taxon>Agaricomycotina</taxon>
        <taxon>Agaricomycetes</taxon>
        <taxon>Agaricomycetidae</taxon>
        <taxon>Agaricales</taxon>
        <taxon>Marasmiineae</taxon>
        <taxon>Physalacriaceae</taxon>
        <taxon>Armillaria</taxon>
    </lineage>
</organism>
<evidence type="ECO:0000256" key="1">
    <source>
        <dbReference type="SAM" id="MobiDB-lite"/>
    </source>
</evidence>
<feature type="compositionally biased region" description="Polar residues" evidence="1">
    <location>
        <begin position="22"/>
        <end position="36"/>
    </location>
</feature>
<dbReference type="Proteomes" id="UP000219338">
    <property type="component" value="Unassembled WGS sequence"/>
</dbReference>
<feature type="compositionally biased region" description="Basic residues" evidence="1">
    <location>
        <begin position="46"/>
        <end position="66"/>
    </location>
</feature>
<dbReference type="STRING" id="47428.A0A284RTR1"/>
<accession>A0A284RTR1</accession>
<reference evidence="3" key="1">
    <citation type="journal article" date="2017" name="Nat. Ecol. Evol.">
        <title>Genome expansion and lineage-specific genetic innovations in the forest pathogenic fungi Armillaria.</title>
        <authorList>
            <person name="Sipos G."/>
            <person name="Prasanna A.N."/>
            <person name="Walter M.C."/>
            <person name="O'Connor E."/>
            <person name="Balint B."/>
            <person name="Krizsan K."/>
            <person name="Kiss B."/>
            <person name="Hess J."/>
            <person name="Varga T."/>
            <person name="Slot J."/>
            <person name="Riley R."/>
            <person name="Boka B."/>
            <person name="Rigling D."/>
            <person name="Barry K."/>
            <person name="Lee J."/>
            <person name="Mihaltcheva S."/>
            <person name="LaButti K."/>
            <person name="Lipzen A."/>
            <person name="Waldron R."/>
            <person name="Moloney N.M."/>
            <person name="Sperisen C."/>
            <person name="Kredics L."/>
            <person name="Vagvoelgyi C."/>
            <person name="Patrignani A."/>
            <person name="Fitzpatrick D."/>
            <person name="Nagy I."/>
            <person name="Doyle S."/>
            <person name="Anderson J.B."/>
            <person name="Grigoriev I.V."/>
            <person name="Gueldener U."/>
            <person name="Muensterkoetter M."/>
            <person name="Nagy L.G."/>
        </authorList>
    </citation>
    <scope>NUCLEOTIDE SEQUENCE [LARGE SCALE GENOMIC DNA]</scope>
    <source>
        <strain evidence="3">C18/9</strain>
    </source>
</reference>
<feature type="region of interest" description="Disordered" evidence="1">
    <location>
        <begin position="1"/>
        <end position="141"/>
    </location>
</feature>
<evidence type="ECO:0000313" key="3">
    <source>
        <dbReference type="Proteomes" id="UP000219338"/>
    </source>
</evidence>